<evidence type="ECO:0000259" key="1">
    <source>
        <dbReference type="Pfam" id="PF08401"/>
    </source>
</evidence>
<dbReference type="Pfam" id="PF08401">
    <property type="entry name" value="ArdcN"/>
    <property type="match status" value="1"/>
</dbReference>
<evidence type="ECO:0000313" key="3">
    <source>
        <dbReference type="EMBL" id="MBO1360271.1"/>
    </source>
</evidence>
<dbReference type="Pfam" id="PF18818">
    <property type="entry name" value="MPTase-PolyVal"/>
    <property type="match status" value="1"/>
</dbReference>
<dbReference type="InterPro" id="IPR041459">
    <property type="entry name" value="MPTase-PolyVal"/>
</dbReference>
<dbReference type="RefSeq" id="WP_207881549.1">
    <property type="nucleotide sequence ID" value="NZ_JAFVMF010000010.1"/>
</dbReference>
<dbReference type="PIRSF" id="PIRSF037112">
    <property type="entry name" value="Antirestriction_ArdC"/>
    <property type="match status" value="1"/>
</dbReference>
<feature type="domain" description="Polyvalent protein metallopeptidase" evidence="2">
    <location>
        <begin position="153"/>
        <end position="273"/>
    </location>
</feature>
<dbReference type="Proteomes" id="UP000664771">
    <property type="component" value="Unassembled WGS sequence"/>
</dbReference>
<evidence type="ECO:0000259" key="2">
    <source>
        <dbReference type="Pfam" id="PF18818"/>
    </source>
</evidence>
<accession>A0ABS3LWM3</accession>
<dbReference type="InterPro" id="IPR013610">
    <property type="entry name" value="ArdC_N"/>
</dbReference>
<dbReference type="EMBL" id="JAFVMF010000010">
    <property type="protein sequence ID" value="MBO1360271.1"/>
    <property type="molecule type" value="Genomic_DNA"/>
</dbReference>
<proteinExistence type="predicted"/>
<gene>
    <name evidence="3" type="ORF">J2D73_10780</name>
</gene>
<comment type="caution">
    <text evidence="3">The sequence shown here is derived from an EMBL/GenBank/DDBJ whole genome shotgun (WGS) entry which is preliminary data.</text>
</comment>
<sequence length="300" mass="32809">MPASPRADLYQEVTDRIIRDLEGGIVPWVQPWSADACGATMPRNITTGRKYSGVNVILLWVAQHMAGFRSQRWLTFRQAIGAGGAVRKGERGTTVCYADRFTPGGKSEDPDARTVPFLKRFTVFNVEQCDGLPDAFTAPAALLPEREAIPAGDALLSATRADIRIGGDKAFYAPKPDFIAMPPKHAFAEQTDWYSVAFHETIHWSGSEKILNRDLKGRFGDSRYSAEELIAEIESAFLAAELGISPTLRHADYIGSWLNTMKSDRKAIFTAARLASQAADYVLSLRDGTACPDEPAALAA</sequence>
<name>A0ABS3LWM3_9PROT</name>
<evidence type="ECO:0000313" key="4">
    <source>
        <dbReference type="Proteomes" id="UP000664771"/>
    </source>
</evidence>
<keyword evidence="4" id="KW-1185">Reference proteome</keyword>
<protein>
    <submittedName>
        <fullName evidence="3">DUF1738 domain-containing protein</fullName>
    </submittedName>
</protein>
<feature type="domain" description="N-terminal" evidence="1">
    <location>
        <begin position="8"/>
        <end position="124"/>
    </location>
</feature>
<organism evidence="3 4">
    <name type="scientific">Acetobacter sacchari</name>
    <dbReference type="NCBI Taxonomy" id="2661687"/>
    <lineage>
        <taxon>Bacteria</taxon>
        <taxon>Pseudomonadati</taxon>
        <taxon>Pseudomonadota</taxon>
        <taxon>Alphaproteobacteria</taxon>
        <taxon>Acetobacterales</taxon>
        <taxon>Acetobacteraceae</taxon>
        <taxon>Acetobacter</taxon>
    </lineage>
</organism>
<dbReference type="InterPro" id="IPR017113">
    <property type="entry name" value="Antirestriction_ArdC"/>
</dbReference>
<reference evidence="3 4" key="1">
    <citation type="submission" date="2021-03" db="EMBL/GenBank/DDBJ databases">
        <title>The complete genome sequence of Acetobacter sacchari TBRC 11175.</title>
        <authorList>
            <person name="Charoenyingcharoen P."/>
            <person name="Yukphan P."/>
        </authorList>
    </citation>
    <scope>NUCLEOTIDE SEQUENCE [LARGE SCALE GENOMIC DNA]</scope>
    <source>
        <strain evidence="3 4">TBRC 11175</strain>
    </source>
</reference>